<evidence type="ECO:0000259" key="22">
    <source>
        <dbReference type="Pfam" id="PF02932"/>
    </source>
</evidence>
<dbReference type="InParanoid" id="K1PE37"/>
<evidence type="ECO:0000256" key="4">
    <source>
        <dbReference type="ARBA" id="ARBA00022692"/>
    </source>
</evidence>
<dbReference type="InterPro" id="IPR006202">
    <property type="entry name" value="Neur_chan_lig-bd"/>
</dbReference>
<keyword evidence="10" id="KW-1015">Disulfide bond</keyword>
<evidence type="ECO:0000256" key="11">
    <source>
        <dbReference type="ARBA" id="ARBA00023170"/>
    </source>
</evidence>
<dbReference type="InterPro" id="IPR036719">
    <property type="entry name" value="Neuro-gated_channel_TM_sf"/>
</dbReference>
<dbReference type="GO" id="GO:0034707">
    <property type="term" value="C:chloride channel complex"/>
    <property type="evidence" value="ECO:0007669"/>
    <property type="project" value="UniProtKB-KW"/>
</dbReference>
<dbReference type="PRINTS" id="PR00252">
    <property type="entry name" value="NRIONCHANNEL"/>
</dbReference>
<keyword evidence="8 20" id="KW-0406">Ion transport</keyword>
<dbReference type="Gene3D" id="1.20.58.390">
    <property type="entry name" value="Neurotransmitter-gated ion-channel transmembrane domain"/>
    <property type="match status" value="1"/>
</dbReference>
<dbReference type="InterPro" id="IPR036734">
    <property type="entry name" value="Neur_chan_lig-bd_sf"/>
</dbReference>
<name>K1PE37_MAGGI</name>
<dbReference type="GO" id="GO:0005254">
    <property type="term" value="F:chloride channel activity"/>
    <property type="evidence" value="ECO:0007669"/>
    <property type="project" value="UniProtKB-KW"/>
</dbReference>
<evidence type="ECO:0000256" key="7">
    <source>
        <dbReference type="ARBA" id="ARBA00023018"/>
    </source>
</evidence>
<keyword evidence="15" id="KW-0628">Postsynaptic cell membrane</keyword>
<dbReference type="InterPro" id="IPR006028">
    <property type="entry name" value="GABAA/Glycine_rcpt"/>
</dbReference>
<proteinExistence type="inferred from homology"/>
<comment type="subcellular location">
    <subcellularLocation>
        <location evidence="18">Postsynaptic cell membrane</location>
        <topology evidence="18">Multi-pass membrane protein</topology>
    </subcellularLocation>
</comment>
<dbReference type="Pfam" id="PF02931">
    <property type="entry name" value="Neur_chan_LBD"/>
    <property type="match status" value="1"/>
</dbReference>
<feature type="domain" description="Neurotransmitter-gated ion-channel transmembrane" evidence="22">
    <location>
        <begin position="271"/>
        <end position="360"/>
    </location>
</feature>
<comment type="similarity">
    <text evidence="1">Belongs to the ligand-gated ion channel (TC 1.A.9) family. Gamma-aminobutyric acid receptor (TC 1.A.9.5) subfamily.</text>
</comment>
<dbReference type="CDD" id="cd18991">
    <property type="entry name" value="LGIC_ECD_GlyR"/>
    <property type="match status" value="1"/>
</dbReference>
<keyword evidence="3" id="KW-1003">Cell membrane</keyword>
<dbReference type="PANTHER" id="PTHR18945">
    <property type="entry name" value="NEUROTRANSMITTER GATED ION CHANNEL"/>
    <property type="match status" value="1"/>
</dbReference>
<dbReference type="SUPFAM" id="SSF63712">
    <property type="entry name" value="Nicotinic receptor ligand binding domain-like"/>
    <property type="match status" value="1"/>
</dbReference>
<evidence type="ECO:0000256" key="10">
    <source>
        <dbReference type="ARBA" id="ARBA00023157"/>
    </source>
</evidence>
<dbReference type="EMBL" id="JH816279">
    <property type="protein sequence ID" value="EKC19848.1"/>
    <property type="molecule type" value="Genomic_DNA"/>
</dbReference>
<evidence type="ECO:0000256" key="17">
    <source>
        <dbReference type="ARBA" id="ARBA00023303"/>
    </source>
</evidence>
<feature type="transmembrane region" description="Helical" evidence="20">
    <location>
        <begin position="407"/>
        <end position="429"/>
    </location>
</feature>
<dbReference type="GO" id="GO:0045211">
    <property type="term" value="C:postsynaptic membrane"/>
    <property type="evidence" value="ECO:0007669"/>
    <property type="project" value="UniProtKB-SubCell"/>
</dbReference>
<keyword evidence="2 20" id="KW-0813">Transport</keyword>
<evidence type="ECO:0000259" key="21">
    <source>
        <dbReference type="Pfam" id="PF02931"/>
    </source>
</evidence>
<dbReference type="SUPFAM" id="SSF90112">
    <property type="entry name" value="Neurotransmitter-gated ion-channel transmembrane pore"/>
    <property type="match status" value="1"/>
</dbReference>
<keyword evidence="17 20" id="KW-0407">Ion channel</keyword>
<keyword evidence="16" id="KW-1071">Ligand-gated ion channel</keyword>
<evidence type="ECO:0000256" key="14">
    <source>
        <dbReference type="ARBA" id="ARBA00023214"/>
    </source>
</evidence>
<dbReference type="PROSITE" id="PS00236">
    <property type="entry name" value="NEUROTR_ION_CHANNEL"/>
    <property type="match status" value="1"/>
</dbReference>
<reference evidence="23" key="1">
    <citation type="journal article" date="2012" name="Nature">
        <title>The oyster genome reveals stress adaptation and complexity of shell formation.</title>
        <authorList>
            <person name="Zhang G."/>
            <person name="Fang X."/>
            <person name="Guo X."/>
            <person name="Li L."/>
            <person name="Luo R."/>
            <person name="Xu F."/>
            <person name="Yang P."/>
            <person name="Zhang L."/>
            <person name="Wang X."/>
            <person name="Qi H."/>
            <person name="Xiong Z."/>
            <person name="Que H."/>
            <person name="Xie Y."/>
            <person name="Holland P.W."/>
            <person name="Paps J."/>
            <person name="Zhu Y."/>
            <person name="Wu F."/>
            <person name="Chen Y."/>
            <person name="Wang J."/>
            <person name="Peng C."/>
            <person name="Meng J."/>
            <person name="Yang L."/>
            <person name="Liu J."/>
            <person name="Wen B."/>
            <person name="Zhang N."/>
            <person name="Huang Z."/>
            <person name="Zhu Q."/>
            <person name="Feng Y."/>
            <person name="Mount A."/>
            <person name="Hedgecock D."/>
            <person name="Xu Z."/>
            <person name="Liu Y."/>
            <person name="Domazet-Loso T."/>
            <person name="Du Y."/>
            <person name="Sun X."/>
            <person name="Zhang S."/>
            <person name="Liu B."/>
            <person name="Cheng P."/>
            <person name="Jiang X."/>
            <person name="Li J."/>
            <person name="Fan D."/>
            <person name="Wang W."/>
            <person name="Fu W."/>
            <person name="Wang T."/>
            <person name="Wang B."/>
            <person name="Zhang J."/>
            <person name="Peng Z."/>
            <person name="Li Y."/>
            <person name="Li N."/>
            <person name="Wang J."/>
            <person name="Chen M."/>
            <person name="He Y."/>
            <person name="Tan F."/>
            <person name="Song X."/>
            <person name="Zheng Q."/>
            <person name="Huang R."/>
            <person name="Yang H."/>
            <person name="Du X."/>
            <person name="Chen L."/>
            <person name="Yang M."/>
            <person name="Gaffney P.M."/>
            <person name="Wang S."/>
            <person name="Luo L."/>
            <person name="She Z."/>
            <person name="Ming Y."/>
            <person name="Huang W."/>
            <person name="Zhang S."/>
            <person name="Huang B."/>
            <person name="Zhang Y."/>
            <person name="Qu T."/>
            <person name="Ni P."/>
            <person name="Miao G."/>
            <person name="Wang J."/>
            <person name="Wang Q."/>
            <person name="Steinberg C.E."/>
            <person name="Wang H."/>
            <person name="Li N."/>
            <person name="Qian L."/>
            <person name="Zhang G."/>
            <person name="Li Y."/>
            <person name="Yang H."/>
            <person name="Liu X."/>
            <person name="Wang J."/>
            <person name="Yin Y."/>
            <person name="Wang J."/>
        </authorList>
    </citation>
    <scope>NUCLEOTIDE SEQUENCE [LARGE SCALE GENOMIC DNA]</scope>
    <source>
        <strain evidence="23">05x7-T-G4-1.051#20</strain>
    </source>
</reference>
<evidence type="ECO:0000256" key="15">
    <source>
        <dbReference type="ARBA" id="ARBA00023257"/>
    </source>
</evidence>
<keyword evidence="13" id="KW-0325">Glycoprotein</keyword>
<dbReference type="InterPro" id="IPR038050">
    <property type="entry name" value="Neuro_actylchol_rec"/>
</dbReference>
<evidence type="ECO:0000256" key="19">
    <source>
        <dbReference type="ARBA" id="ARBA00071250"/>
    </source>
</evidence>
<evidence type="ECO:0000256" key="16">
    <source>
        <dbReference type="ARBA" id="ARBA00023286"/>
    </source>
</evidence>
<dbReference type="Pfam" id="PF02932">
    <property type="entry name" value="Neur_chan_memb"/>
    <property type="match status" value="1"/>
</dbReference>
<feature type="transmembrane region" description="Helical" evidence="20">
    <location>
        <begin position="263"/>
        <end position="286"/>
    </location>
</feature>
<keyword evidence="12" id="KW-0869">Chloride channel</keyword>
<dbReference type="NCBIfam" id="TIGR00860">
    <property type="entry name" value="LIC"/>
    <property type="match status" value="1"/>
</dbReference>
<dbReference type="FunFam" id="2.70.170.10:FF:000021">
    <property type="entry name" value="Gamma-aminobutyric acid receptor isoform 3b"/>
    <property type="match status" value="1"/>
</dbReference>
<dbReference type="GO" id="GO:0004888">
    <property type="term" value="F:transmembrane signaling receptor activity"/>
    <property type="evidence" value="ECO:0007669"/>
    <property type="project" value="InterPro"/>
</dbReference>
<protein>
    <recommendedName>
        <fullName evidence="19">Gamma-aminobutyric acid receptor subunit beta</fullName>
    </recommendedName>
</protein>
<dbReference type="GO" id="GO:0005230">
    <property type="term" value="F:extracellular ligand-gated monoatomic ion channel activity"/>
    <property type="evidence" value="ECO:0007669"/>
    <property type="project" value="InterPro"/>
</dbReference>
<sequence>MHKDTPKEPGFQYFNGTDLSKCCFTELKQKYITHMYKKNRQPDKHNKISRREILNHLLNASRYDARIAPNYEEDRATNVTLQLYILSINSINEMAMDLSMETFLRQTWVDPRLNYEHLSNFSNLELDQRMMADVWVPDTYFPNEKEAHFHVVTVPNRLLHISRNGTVFYSIRLSLTLTCRMNLYNYPMDEQNCPIYIETYGYTEENVLFNWKSVDAVQVDDVEMPQFYFRKSPAISKCTRTFKYGSEATFTCLSTTLHLQRNIGYYMAQVFVPSILIVILSWVSFWIHVDAIPARISLGVLTVLTITTQSAGIRASLPRVSYIKAIDVWNSACLVFVFTALLEYAYINVQTRRHQKSASKETLLTIQASNPLVLSQGVTPARCIDVRKTIGAREMDYLKRARTIDRVARFAFPISFAIFNITFWIYYMFAHDYQND</sequence>
<keyword evidence="11 23" id="KW-0675">Receptor</keyword>
<evidence type="ECO:0000313" key="23">
    <source>
        <dbReference type="EMBL" id="EKC19848.1"/>
    </source>
</evidence>
<feature type="transmembrane region" description="Helical" evidence="20">
    <location>
        <begin position="298"/>
        <end position="317"/>
    </location>
</feature>
<keyword evidence="5" id="KW-0732">Signal</keyword>
<dbReference type="PRINTS" id="PR00253">
    <property type="entry name" value="GABAARECEPTR"/>
</dbReference>
<dbReference type="InterPro" id="IPR006029">
    <property type="entry name" value="Neurotrans-gated_channel_TM"/>
</dbReference>
<dbReference type="FunCoup" id="K1PE37">
    <property type="interactions" value="38"/>
</dbReference>
<evidence type="ECO:0000256" key="12">
    <source>
        <dbReference type="ARBA" id="ARBA00023173"/>
    </source>
</evidence>
<dbReference type="CDD" id="cd19049">
    <property type="entry name" value="LGIC_TM_anion"/>
    <property type="match status" value="1"/>
</dbReference>
<keyword evidence="6 20" id="KW-1133">Transmembrane helix</keyword>
<evidence type="ECO:0000256" key="2">
    <source>
        <dbReference type="ARBA" id="ARBA00022448"/>
    </source>
</evidence>
<evidence type="ECO:0000256" key="1">
    <source>
        <dbReference type="ARBA" id="ARBA00010180"/>
    </source>
</evidence>
<dbReference type="HOGENOM" id="CLU_010920_1_4_1"/>
<accession>K1PE37</accession>
<evidence type="ECO:0000256" key="20">
    <source>
        <dbReference type="RuleBase" id="RU000687"/>
    </source>
</evidence>
<evidence type="ECO:0000256" key="3">
    <source>
        <dbReference type="ARBA" id="ARBA00022475"/>
    </source>
</evidence>
<evidence type="ECO:0000256" key="9">
    <source>
        <dbReference type="ARBA" id="ARBA00023136"/>
    </source>
</evidence>
<evidence type="ECO:0000256" key="18">
    <source>
        <dbReference type="ARBA" id="ARBA00034104"/>
    </source>
</evidence>
<keyword evidence="4 20" id="KW-0812">Transmembrane</keyword>
<evidence type="ECO:0000256" key="6">
    <source>
        <dbReference type="ARBA" id="ARBA00022989"/>
    </source>
</evidence>
<keyword evidence="9 20" id="KW-0472">Membrane</keyword>
<dbReference type="AlphaFoldDB" id="K1PE37"/>
<evidence type="ECO:0000256" key="13">
    <source>
        <dbReference type="ARBA" id="ARBA00023180"/>
    </source>
</evidence>
<keyword evidence="14" id="KW-0868">Chloride</keyword>
<feature type="transmembrane region" description="Helical" evidence="20">
    <location>
        <begin position="329"/>
        <end position="347"/>
    </location>
</feature>
<gene>
    <name evidence="23" type="ORF">CGI_10007460</name>
</gene>
<dbReference type="Gene3D" id="2.70.170.10">
    <property type="entry name" value="Neurotransmitter-gated ion-channel ligand-binding domain"/>
    <property type="match status" value="1"/>
</dbReference>
<organism evidence="23">
    <name type="scientific">Magallana gigas</name>
    <name type="common">Pacific oyster</name>
    <name type="synonym">Crassostrea gigas</name>
    <dbReference type="NCBI Taxonomy" id="29159"/>
    <lineage>
        <taxon>Eukaryota</taxon>
        <taxon>Metazoa</taxon>
        <taxon>Spiralia</taxon>
        <taxon>Lophotrochozoa</taxon>
        <taxon>Mollusca</taxon>
        <taxon>Bivalvia</taxon>
        <taxon>Autobranchia</taxon>
        <taxon>Pteriomorphia</taxon>
        <taxon>Ostreida</taxon>
        <taxon>Ostreoidea</taxon>
        <taxon>Ostreidae</taxon>
        <taxon>Magallana</taxon>
    </lineage>
</organism>
<feature type="domain" description="Neurotransmitter-gated ion-channel ligand-binding" evidence="21">
    <location>
        <begin position="52"/>
        <end position="262"/>
    </location>
</feature>
<evidence type="ECO:0000256" key="8">
    <source>
        <dbReference type="ARBA" id="ARBA00023065"/>
    </source>
</evidence>
<keyword evidence="7" id="KW-0770">Synapse</keyword>
<dbReference type="InterPro" id="IPR006201">
    <property type="entry name" value="Neur_channel"/>
</dbReference>
<dbReference type="InterPro" id="IPR018000">
    <property type="entry name" value="Neurotransmitter_ion_chnl_CS"/>
</dbReference>
<evidence type="ECO:0000256" key="5">
    <source>
        <dbReference type="ARBA" id="ARBA00022729"/>
    </source>
</evidence>